<sequence length="282" mass="30666">MIVVFGSSGTVGRELVSHLVRAGHGPLRAVYHRHPVALYGVETVQVDVAQGRGIEDALRGARAVFLLTGDMPDQAGAELRVVEAAARAGVERLVKLSVLAAPSEAFPLARIHRAVERAIETTRIPFTFLRPGSFMQNFVLQYGHEIRAESRFSLPCGDAHDNHVDARDIARVAARCLTESGHEGRSYDLVGPEPLTYHEAAEKLSQAVGKTIAYVAISSDEFTRRMQATGAPRELAEGLLEMFRYHATSGVEQRSSAIREVTGQEPTSLAAFAREHAAAFRS</sequence>
<dbReference type="PANTHER" id="PTHR43162">
    <property type="match status" value="1"/>
</dbReference>
<dbReference type="PANTHER" id="PTHR43162:SF1">
    <property type="entry name" value="PRESTALK A DIFFERENTIATION PROTEIN A"/>
    <property type="match status" value="1"/>
</dbReference>
<proteinExistence type="predicted"/>
<dbReference type="AlphaFoldDB" id="A0A0K1ENB8"/>
<dbReference type="InterPro" id="IPR051604">
    <property type="entry name" value="Ergot_Alk_Oxidoreductase"/>
</dbReference>
<organism evidence="2 3">
    <name type="scientific">Chondromyces crocatus</name>
    <dbReference type="NCBI Taxonomy" id="52"/>
    <lineage>
        <taxon>Bacteria</taxon>
        <taxon>Pseudomonadati</taxon>
        <taxon>Myxococcota</taxon>
        <taxon>Polyangia</taxon>
        <taxon>Polyangiales</taxon>
        <taxon>Polyangiaceae</taxon>
        <taxon>Chondromyces</taxon>
    </lineage>
</organism>
<dbReference type="Pfam" id="PF05368">
    <property type="entry name" value="NmrA"/>
    <property type="match status" value="1"/>
</dbReference>
<evidence type="ECO:0000313" key="2">
    <source>
        <dbReference type="EMBL" id="AKT42127.1"/>
    </source>
</evidence>
<dbReference type="SUPFAM" id="SSF51735">
    <property type="entry name" value="NAD(P)-binding Rossmann-fold domains"/>
    <property type="match status" value="1"/>
</dbReference>
<dbReference type="InterPro" id="IPR036291">
    <property type="entry name" value="NAD(P)-bd_dom_sf"/>
</dbReference>
<gene>
    <name evidence="2" type="primary">nmrA</name>
    <name evidence="2" type="ORF">CMC5_063500</name>
</gene>
<dbReference type="STRING" id="52.CMC5_063500"/>
<evidence type="ECO:0000313" key="3">
    <source>
        <dbReference type="Proteomes" id="UP000067626"/>
    </source>
</evidence>
<dbReference type="CDD" id="cd05269">
    <property type="entry name" value="TMR_SDR_a"/>
    <property type="match status" value="1"/>
</dbReference>
<dbReference type="RefSeq" id="WP_050433800.1">
    <property type="nucleotide sequence ID" value="NZ_CP012159.1"/>
</dbReference>
<evidence type="ECO:0000259" key="1">
    <source>
        <dbReference type="Pfam" id="PF05368"/>
    </source>
</evidence>
<accession>A0A0K1ENB8</accession>
<name>A0A0K1ENB8_CHOCO</name>
<reference evidence="2 3" key="1">
    <citation type="submission" date="2015-07" db="EMBL/GenBank/DDBJ databases">
        <title>Genome analysis of myxobacterium Chondromyces crocatus Cm c5 reveals a high potential for natural compound synthesis and the genetic basis for the loss of fruiting body formation.</title>
        <authorList>
            <person name="Zaburannyi N."/>
            <person name="Bunk B."/>
            <person name="Maier J."/>
            <person name="Overmann J."/>
            <person name="Mueller R."/>
        </authorList>
    </citation>
    <scope>NUCLEOTIDE SEQUENCE [LARGE SCALE GENOMIC DNA]</scope>
    <source>
        <strain evidence="2 3">Cm c5</strain>
    </source>
</reference>
<dbReference type="Gene3D" id="3.90.25.10">
    <property type="entry name" value="UDP-galactose 4-epimerase, domain 1"/>
    <property type="match status" value="1"/>
</dbReference>
<dbReference type="EMBL" id="CP012159">
    <property type="protein sequence ID" value="AKT42127.1"/>
    <property type="molecule type" value="Genomic_DNA"/>
</dbReference>
<keyword evidence="3" id="KW-1185">Reference proteome</keyword>
<dbReference type="InterPro" id="IPR008030">
    <property type="entry name" value="NmrA-like"/>
</dbReference>
<dbReference type="Gene3D" id="3.40.50.720">
    <property type="entry name" value="NAD(P)-binding Rossmann-like Domain"/>
    <property type="match status" value="1"/>
</dbReference>
<dbReference type="Proteomes" id="UP000067626">
    <property type="component" value="Chromosome"/>
</dbReference>
<dbReference type="KEGG" id="ccro:CMC5_063500"/>
<feature type="domain" description="NmrA-like" evidence="1">
    <location>
        <begin position="2"/>
        <end position="266"/>
    </location>
</feature>
<protein>
    <submittedName>
        <fullName evidence="2">NmrA family protein</fullName>
    </submittedName>
</protein>